<gene>
    <name evidence="1" type="ORF">DI640_06570</name>
</gene>
<name>A0A2W4Z581_9SPHN</name>
<dbReference type="Pfam" id="PF25857">
    <property type="entry name" value="DUF7957"/>
    <property type="match status" value="1"/>
</dbReference>
<dbReference type="Gene3D" id="2.130.10.10">
    <property type="entry name" value="YVTN repeat-like/Quinoprotein amine dehydrogenase"/>
    <property type="match status" value="1"/>
</dbReference>
<comment type="caution">
    <text evidence="1">The sequence shown here is derived from an EMBL/GenBank/DDBJ whole genome shotgun (WGS) entry which is preliminary data.</text>
</comment>
<dbReference type="EMBL" id="QFMX01000005">
    <property type="protein sequence ID" value="PZO74909.1"/>
    <property type="molecule type" value="Genomic_DNA"/>
</dbReference>
<organism evidence="1 2">
    <name type="scientific">Sphingomonas taxi</name>
    <dbReference type="NCBI Taxonomy" id="1549858"/>
    <lineage>
        <taxon>Bacteria</taxon>
        <taxon>Pseudomonadati</taxon>
        <taxon>Pseudomonadota</taxon>
        <taxon>Alphaproteobacteria</taxon>
        <taxon>Sphingomonadales</taxon>
        <taxon>Sphingomonadaceae</taxon>
        <taxon>Sphingomonas</taxon>
    </lineage>
</organism>
<dbReference type="InterPro" id="IPR015943">
    <property type="entry name" value="WD40/YVTN_repeat-like_dom_sf"/>
</dbReference>
<sequence length="201" mass="22848">MRYVYREENVDYVADLTFDALSYEEIHDEKLSRPPSRVRLGLRQRRADFAEIIELGDVSVPGAPWFNARIMVLMDETLFVGVDDGLLLIDAATANILKRIRTGNTEVSEIVPDFDRRRVYVVNEPYGFVAEDNASNVAAYEHNGRLAWRAPMAVEEWSDAKGYSQIIALDQAVLEVTTWTGRCHVDAEDGRVVNCWFTKGM</sequence>
<dbReference type="Proteomes" id="UP000249555">
    <property type="component" value="Unassembled WGS sequence"/>
</dbReference>
<protein>
    <submittedName>
        <fullName evidence="1">Uncharacterized protein</fullName>
    </submittedName>
</protein>
<dbReference type="InterPro" id="IPR058263">
    <property type="entry name" value="DUF7957"/>
</dbReference>
<dbReference type="AlphaFoldDB" id="A0A2W4Z581"/>
<proteinExistence type="predicted"/>
<accession>A0A2W4Z581</accession>
<evidence type="ECO:0000313" key="2">
    <source>
        <dbReference type="Proteomes" id="UP000249555"/>
    </source>
</evidence>
<evidence type="ECO:0000313" key="1">
    <source>
        <dbReference type="EMBL" id="PZO74909.1"/>
    </source>
</evidence>
<reference evidence="1 2" key="1">
    <citation type="submission" date="2017-08" db="EMBL/GenBank/DDBJ databases">
        <title>Infants hospitalized years apart are colonized by the same room-sourced microbial strains.</title>
        <authorList>
            <person name="Brooks B."/>
            <person name="Olm M.R."/>
            <person name="Firek B.A."/>
            <person name="Baker R."/>
            <person name="Thomas B.C."/>
            <person name="Morowitz M.J."/>
            <person name="Banfield J.F."/>
        </authorList>
    </citation>
    <scope>NUCLEOTIDE SEQUENCE [LARGE SCALE GENOMIC DNA]</scope>
    <source>
        <strain evidence="1">S2_018_000_R3_119</strain>
    </source>
</reference>